<evidence type="ECO:0000313" key="2">
    <source>
        <dbReference type="Proteomes" id="UP000325313"/>
    </source>
</evidence>
<gene>
    <name evidence="1" type="ORF">PGTUg99_016360</name>
</gene>
<evidence type="ECO:0000313" key="1">
    <source>
        <dbReference type="EMBL" id="KAA1128629.1"/>
    </source>
</evidence>
<proteinExistence type="predicted"/>
<name>A0A5B0RTD1_PUCGR</name>
<dbReference type="AlphaFoldDB" id="A0A5B0RTD1"/>
<dbReference type="EMBL" id="VDEP01000140">
    <property type="protein sequence ID" value="KAA1128629.1"/>
    <property type="molecule type" value="Genomic_DNA"/>
</dbReference>
<organism evidence="1 2">
    <name type="scientific">Puccinia graminis f. sp. tritici</name>
    <dbReference type="NCBI Taxonomy" id="56615"/>
    <lineage>
        <taxon>Eukaryota</taxon>
        <taxon>Fungi</taxon>
        <taxon>Dikarya</taxon>
        <taxon>Basidiomycota</taxon>
        <taxon>Pucciniomycotina</taxon>
        <taxon>Pucciniomycetes</taxon>
        <taxon>Pucciniales</taxon>
        <taxon>Pucciniaceae</taxon>
        <taxon>Puccinia</taxon>
    </lineage>
</organism>
<reference evidence="1 2" key="1">
    <citation type="submission" date="2019-05" db="EMBL/GenBank/DDBJ databases">
        <title>Emergence of the Ug99 lineage of the wheat stem rust pathogen through somatic hybridization.</title>
        <authorList>
            <person name="Li F."/>
            <person name="Upadhyaya N.M."/>
            <person name="Sperschneider J."/>
            <person name="Matny O."/>
            <person name="Nguyen-Phuc H."/>
            <person name="Mago R."/>
            <person name="Raley C."/>
            <person name="Miller M.E."/>
            <person name="Silverstein K.A.T."/>
            <person name="Henningsen E."/>
            <person name="Hirsch C.D."/>
            <person name="Visser B."/>
            <person name="Pretorius Z.A."/>
            <person name="Steffenson B.J."/>
            <person name="Schwessinger B."/>
            <person name="Dodds P.N."/>
            <person name="Figueroa M."/>
        </authorList>
    </citation>
    <scope>NUCLEOTIDE SEQUENCE [LARGE SCALE GENOMIC DNA]</scope>
    <source>
        <strain evidence="1 2">Ug99</strain>
    </source>
</reference>
<comment type="caution">
    <text evidence="1">The sequence shown here is derived from an EMBL/GenBank/DDBJ whole genome shotgun (WGS) entry which is preliminary data.</text>
</comment>
<sequence>MAPGHPVIRPDADIPSVFQQNWASTPAGGYLAAAAGIHGYPSFKWTARHGLAGWNVFLPAGKPFQGLEKRLPKISQRLPGTVSRRPLGVVD</sequence>
<accession>A0A5B0RTD1</accession>
<dbReference type="Proteomes" id="UP000325313">
    <property type="component" value="Unassembled WGS sequence"/>
</dbReference>
<protein>
    <submittedName>
        <fullName evidence="1">Uncharacterized protein</fullName>
    </submittedName>
</protein>